<accession>A0AAN1PFC3</accession>
<reference evidence="2 3" key="1">
    <citation type="submission" date="2017-09" db="EMBL/GenBank/DDBJ databases">
        <authorList>
            <person name="Kim K.H."/>
            <person name="Chun B.H."/>
            <person name="Han G.S."/>
            <person name="Hyun S.G."/>
            <person name="Jeon C.O."/>
        </authorList>
    </citation>
    <scope>NUCLEOTIDE SEQUENCE [LARGE SCALE GENOMIC DNA]</scope>
    <source>
        <strain evidence="2 3">SH</strain>
    </source>
</reference>
<protein>
    <submittedName>
        <fullName evidence="2">Transcriptional regulator</fullName>
    </submittedName>
</protein>
<gene>
    <name evidence="2" type="ORF">CJF59_00175</name>
</gene>
<dbReference type="SUPFAM" id="SSF47413">
    <property type="entry name" value="lambda repressor-like DNA-binding domains"/>
    <property type="match status" value="1"/>
</dbReference>
<dbReference type="PROSITE" id="PS50943">
    <property type="entry name" value="HTH_CROC1"/>
    <property type="match status" value="1"/>
</dbReference>
<evidence type="ECO:0000313" key="2">
    <source>
        <dbReference type="EMBL" id="AXM99161.1"/>
    </source>
</evidence>
<dbReference type="GO" id="GO:0003677">
    <property type="term" value="F:DNA binding"/>
    <property type="evidence" value="ECO:0007669"/>
    <property type="project" value="InterPro"/>
</dbReference>
<evidence type="ECO:0000259" key="1">
    <source>
        <dbReference type="PROSITE" id="PS50943"/>
    </source>
</evidence>
<dbReference type="EMBL" id="CP023189">
    <property type="protein sequence ID" value="AXM99161.1"/>
    <property type="molecule type" value="Genomic_DNA"/>
</dbReference>
<dbReference type="AlphaFoldDB" id="A0AAN1PFC3"/>
<dbReference type="Proteomes" id="UP000256572">
    <property type="component" value="Chromosome"/>
</dbReference>
<reference evidence="2 3" key="2">
    <citation type="submission" date="2018-08" db="EMBL/GenBank/DDBJ databases">
        <title>Acetobacter oryzifermentans sp. nov., isolated from Korea traditional vinegar and reclassification of Acetobacter pasteurianus subsp. ascendens (Henneberg 1898) as Acetobacter ascendens comb. nov.</title>
        <authorList>
            <person name="Cho G.Y."/>
            <person name="Lee S.H."/>
        </authorList>
    </citation>
    <scope>NUCLEOTIDE SEQUENCE [LARGE SCALE GENOMIC DNA]</scope>
    <source>
        <strain evidence="2 3">SH</strain>
    </source>
</reference>
<sequence>MQPSRHNNGMAHKKPPKSSELKKAVCARFKAAGQAYTRVAADLARMLDINPKQLSGYYTGRNYPDEAIIVKFCDLTGCTTDWIYRGVMDAKMPVETAVHIALTYPELVQKSDVAPTTEEVALAVVDLQSEPE</sequence>
<dbReference type="Gene3D" id="1.10.260.40">
    <property type="entry name" value="lambda repressor-like DNA-binding domains"/>
    <property type="match status" value="1"/>
</dbReference>
<feature type="domain" description="HTH cro/C1-type" evidence="1">
    <location>
        <begin position="41"/>
        <end position="83"/>
    </location>
</feature>
<dbReference type="InterPro" id="IPR010982">
    <property type="entry name" value="Lambda_DNA-bd_dom_sf"/>
</dbReference>
<dbReference type="InterPro" id="IPR001387">
    <property type="entry name" value="Cro/C1-type_HTH"/>
</dbReference>
<proteinExistence type="predicted"/>
<evidence type="ECO:0000313" key="3">
    <source>
        <dbReference type="Proteomes" id="UP000256572"/>
    </source>
</evidence>
<dbReference type="RefSeq" id="WP_035352104.1">
    <property type="nucleotide sequence ID" value="NZ_CP023189.1"/>
</dbReference>
<name>A0AAN1PFC3_9PROT</name>
<organism evidence="2 3">
    <name type="scientific">Acetobacter pomorum</name>
    <dbReference type="NCBI Taxonomy" id="65959"/>
    <lineage>
        <taxon>Bacteria</taxon>
        <taxon>Pseudomonadati</taxon>
        <taxon>Pseudomonadota</taxon>
        <taxon>Alphaproteobacteria</taxon>
        <taxon>Acetobacterales</taxon>
        <taxon>Acetobacteraceae</taxon>
        <taxon>Acetobacter</taxon>
    </lineage>
</organism>